<organism evidence="1 2">
    <name type="scientific">Morganella psychrotolerans</name>
    <dbReference type="NCBI Taxonomy" id="368603"/>
    <lineage>
        <taxon>Bacteria</taxon>
        <taxon>Pseudomonadati</taxon>
        <taxon>Pseudomonadota</taxon>
        <taxon>Gammaproteobacteria</taxon>
        <taxon>Enterobacterales</taxon>
        <taxon>Morganellaceae</taxon>
        <taxon>Morganella</taxon>
    </lineage>
</organism>
<reference evidence="1 2" key="1">
    <citation type="submission" date="2016-06" db="EMBL/GenBank/DDBJ databases">
        <authorList>
            <person name="Kjaerup R.B."/>
            <person name="Dalgaard T.S."/>
            <person name="Juul-Madsen H.R."/>
        </authorList>
    </citation>
    <scope>NUCLEOTIDE SEQUENCE [LARGE SCALE GENOMIC DNA]</scope>
    <source>
        <strain evidence="1 2">GCSL-Mp3</strain>
    </source>
</reference>
<dbReference type="AlphaFoldDB" id="A0A1B8HMG8"/>
<proteinExistence type="predicted"/>
<sequence>MAEVVYILNQPLNVFGGHSRMLYEHFMGLGLSRIMPITKVNVINPALARKLWQAFFVDTDESGLYAILK</sequence>
<accession>A0A1B8HMG8</accession>
<gene>
    <name evidence="1" type="ORF">AYY17_15085</name>
</gene>
<protein>
    <submittedName>
        <fullName evidence="1">Uncharacterized protein</fullName>
    </submittedName>
</protein>
<dbReference type="Proteomes" id="UP000092247">
    <property type="component" value="Unassembled WGS sequence"/>
</dbReference>
<name>A0A1B8HMG8_9GAMM</name>
<evidence type="ECO:0000313" key="2">
    <source>
        <dbReference type="Proteomes" id="UP000092247"/>
    </source>
</evidence>
<comment type="caution">
    <text evidence="1">The sequence shown here is derived from an EMBL/GenBank/DDBJ whole genome shotgun (WGS) entry which is preliminary data.</text>
</comment>
<dbReference type="EMBL" id="LZEX01000003">
    <property type="protein sequence ID" value="OBU10613.1"/>
    <property type="molecule type" value="Genomic_DNA"/>
</dbReference>
<evidence type="ECO:0000313" key="1">
    <source>
        <dbReference type="EMBL" id="OBU10613.1"/>
    </source>
</evidence>